<dbReference type="OrthoDB" id="10678948at2759"/>
<keyword evidence="3" id="KW-1185">Reference proteome</keyword>
<dbReference type="EMBL" id="BDRX01000013">
    <property type="protein sequence ID" value="GBF89831.1"/>
    <property type="molecule type" value="Genomic_DNA"/>
</dbReference>
<comment type="caution">
    <text evidence="2">The sequence shown here is derived from an EMBL/GenBank/DDBJ whole genome shotgun (WGS) entry which is preliminary data.</text>
</comment>
<feature type="region of interest" description="Disordered" evidence="1">
    <location>
        <begin position="1"/>
        <end position="37"/>
    </location>
</feature>
<sequence>MAVASAPTSRCHHSSSGSSCGRSAHAAARRPVAAAARAPPLRARVLAWGARLAAAGREPSAPAAVPAAHPQPQQQPQQPQQQPQQPEPPPLRAYLDFELLWTRARAGMSIGREAAGWALDDARRGAAPCDCAELEARVCAWLELGRALPGLDARRVVNSHRLALRLHPREISVRARMLIRLLPDHPPTPLLLAALSELPHRPPEALALAVSSLAPAARAALGSAAAGPLLAALLAAADGGGGAGGSPDDARARLGGIAAVLGPELAHGALAAAPQLISVPPSDLAARVAALGALLQRPPVEAALLAARHGALLAAPPARVEAAGEQLVGGLAKWLGWPRQRALHFLAWNPGVLTAAVLAGPEGGGGKLPAVELMGSGWAAVAKAAKRRPRWRGSLGRRRYPLVAAALCGPDGGAAAATAAAAADACLGGGGGGGGGGAALEAAALEAWADAQQQRLQRLRYCAETGDLPKMGLRRLLLLSGVEFATKCPRYRAWRLKRAATAEVRGRGGRGGVQGVGEHGGAGELPALWPDAQLEVLGALGRYDRL</sequence>
<dbReference type="AlphaFoldDB" id="A0A2V0NQD0"/>
<feature type="region of interest" description="Disordered" evidence="1">
    <location>
        <begin position="57"/>
        <end position="89"/>
    </location>
</feature>
<protein>
    <submittedName>
        <fullName evidence="2">Uncharacterized protein</fullName>
    </submittedName>
</protein>
<evidence type="ECO:0000313" key="3">
    <source>
        <dbReference type="Proteomes" id="UP000247498"/>
    </source>
</evidence>
<organism evidence="2 3">
    <name type="scientific">Raphidocelis subcapitata</name>
    <dbReference type="NCBI Taxonomy" id="307507"/>
    <lineage>
        <taxon>Eukaryota</taxon>
        <taxon>Viridiplantae</taxon>
        <taxon>Chlorophyta</taxon>
        <taxon>core chlorophytes</taxon>
        <taxon>Chlorophyceae</taxon>
        <taxon>CS clade</taxon>
        <taxon>Sphaeropleales</taxon>
        <taxon>Selenastraceae</taxon>
        <taxon>Raphidocelis</taxon>
    </lineage>
</organism>
<dbReference type="Proteomes" id="UP000247498">
    <property type="component" value="Unassembled WGS sequence"/>
</dbReference>
<feature type="compositionally biased region" description="Low complexity" evidence="1">
    <location>
        <begin position="57"/>
        <end position="84"/>
    </location>
</feature>
<evidence type="ECO:0000313" key="2">
    <source>
        <dbReference type="EMBL" id="GBF89831.1"/>
    </source>
</evidence>
<feature type="compositionally biased region" description="Low complexity" evidence="1">
    <location>
        <begin position="14"/>
        <end position="37"/>
    </location>
</feature>
<proteinExistence type="predicted"/>
<evidence type="ECO:0000256" key="1">
    <source>
        <dbReference type="SAM" id="MobiDB-lite"/>
    </source>
</evidence>
<accession>A0A2V0NQD0</accession>
<reference evidence="2 3" key="1">
    <citation type="journal article" date="2018" name="Sci. Rep.">
        <title>Raphidocelis subcapitata (=Pseudokirchneriella subcapitata) provides an insight into genome evolution and environmental adaptations in the Sphaeropleales.</title>
        <authorList>
            <person name="Suzuki S."/>
            <person name="Yamaguchi H."/>
            <person name="Nakajima N."/>
            <person name="Kawachi M."/>
        </authorList>
    </citation>
    <scope>NUCLEOTIDE SEQUENCE [LARGE SCALE GENOMIC DNA]</scope>
    <source>
        <strain evidence="2 3">NIES-35</strain>
    </source>
</reference>
<name>A0A2V0NQD0_9CHLO</name>
<gene>
    <name evidence="2" type="ORF">Rsub_02535</name>
</gene>
<dbReference type="InParanoid" id="A0A2V0NQD0"/>